<dbReference type="EMBL" id="KQ965788">
    <property type="protein sequence ID" value="KXS12466.1"/>
    <property type="molecule type" value="Genomic_DNA"/>
</dbReference>
<dbReference type="Proteomes" id="UP000070544">
    <property type="component" value="Unassembled WGS sequence"/>
</dbReference>
<name>A0A139A6L9_GONPJ</name>
<protein>
    <submittedName>
        <fullName evidence="1">Uncharacterized protein</fullName>
    </submittedName>
</protein>
<gene>
    <name evidence="1" type="ORF">M427DRAFT_59607</name>
</gene>
<sequence>MTHESGLRFLDETRELHSDEFQSATVQYLRDSDSRISFFELTDLAYFAPAFDAPRAFNNQ</sequence>
<reference evidence="1 2" key="1">
    <citation type="journal article" date="2015" name="Genome Biol. Evol.">
        <title>Phylogenomic analyses indicate that early fungi evolved digesting cell walls of algal ancestors of land plants.</title>
        <authorList>
            <person name="Chang Y."/>
            <person name="Wang S."/>
            <person name="Sekimoto S."/>
            <person name="Aerts A.L."/>
            <person name="Choi C."/>
            <person name="Clum A."/>
            <person name="LaButti K.M."/>
            <person name="Lindquist E.A."/>
            <person name="Yee Ngan C."/>
            <person name="Ohm R.A."/>
            <person name="Salamov A.A."/>
            <person name="Grigoriev I.V."/>
            <person name="Spatafora J.W."/>
            <person name="Berbee M.L."/>
        </authorList>
    </citation>
    <scope>NUCLEOTIDE SEQUENCE [LARGE SCALE GENOMIC DNA]</scope>
    <source>
        <strain evidence="1 2">JEL478</strain>
    </source>
</reference>
<organism evidence="1 2">
    <name type="scientific">Gonapodya prolifera (strain JEL478)</name>
    <name type="common">Monoblepharis prolifera</name>
    <dbReference type="NCBI Taxonomy" id="1344416"/>
    <lineage>
        <taxon>Eukaryota</taxon>
        <taxon>Fungi</taxon>
        <taxon>Fungi incertae sedis</taxon>
        <taxon>Chytridiomycota</taxon>
        <taxon>Chytridiomycota incertae sedis</taxon>
        <taxon>Monoblepharidomycetes</taxon>
        <taxon>Monoblepharidales</taxon>
        <taxon>Gonapodyaceae</taxon>
        <taxon>Gonapodya</taxon>
    </lineage>
</organism>
<evidence type="ECO:0000313" key="2">
    <source>
        <dbReference type="Proteomes" id="UP000070544"/>
    </source>
</evidence>
<proteinExistence type="predicted"/>
<accession>A0A139A6L9</accession>
<dbReference type="AlphaFoldDB" id="A0A139A6L9"/>
<evidence type="ECO:0000313" key="1">
    <source>
        <dbReference type="EMBL" id="KXS12466.1"/>
    </source>
</evidence>
<keyword evidence="2" id="KW-1185">Reference proteome</keyword>